<evidence type="ECO:0000313" key="2">
    <source>
        <dbReference type="EMBL" id="KAG9489791.1"/>
    </source>
</evidence>
<sequence>MPHITYLCAYANLYYWGYAAYTILYSLRYWWSFELFQLWERLYLSVYTTYYMHLVHALIPYYNSAVRHSFMRTVYIAYD</sequence>
<feature type="transmembrane region" description="Helical" evidence="1">
    <location>
        <begin position="12"/>
        <end position="31"/>
    </location>
</feature>
<evidence type="ECO:0000313" key="3">
    <source>
        <dbReference type="Proteomes" id="UP000770717"/>
    </source>
</evidence>
<reference evidence="2" key="1">
    <citation type="thesis" date="2020" institute="ProQuest LLC" country="789 East Eisenhower Parkway, Ann Arbor, MI, USA">
        <title>Comparative Genomics and Chromosome Evolution.</title>
        <authorList>
            <person name="Mudd A.B."/>
        </authorList>
    </citation>
    <scope>NUCLEOTIDE SEQUENCE</scope>
    <source>
        <strain evidence="2">HN-11 Male</strain>
        <tissue evidence="2">Kidney and liver</tissue>
    </source>
</reference>
<gene>
    <name evidence="2" type="ORF">GDO78_005631</name>
</gene>
<comment type="caution">
    <text evidence="2">The sequence shown here is derived from an EMBL/GenBank/DDBJ whole genome shotgun (WGS) entry which is preliminary data.</text>
</comment>
<keyword evidence="1" id="KW-0472">Membrane</keyword>
<dbReference type="AlphaFoldDB" id="A0A8J6FL25"/>
<organism evidence="2 3">
    <name type="scientific">Eleutherodactylus coqui</name>
    <name type="common">Puerto Rican coqui</name>
    <dbReference type="NCBI Taxonomy" id="57060"/>
    <lineage>
        <taxon>Eukaryota</taxon>
        <taxon>Metazoa</taxon>
        <taxon>Chordata</taxon>
        <taxon>Craniata</taxon>
        <taxon>Vertebrata</taxon>
        <taxon>Euteleostomi</taxon>
        <taxon>Amphibia</taxon>
        <taxon>Batrachia</taxon>
        <taxon>Anura</taxon>
        <taxon>Neobatrachia</taxon>
        <taxon>Hyloidea</taxon>
        <taxon>Eleutherodactylidae</taxon>
        <taxon>Eleutherodactylinae</taxon>
        <taxon>Eleutherodactylus</taxon>
        <taxon>Eleutherodactylus</taxon>
    </lineage>
</organism>
<proteinExistence type="predicted"/>
<evidence type="ECO:0000256" key="1">
    <source>
        <dbReference type="SAM" id="Phobius"/>
    </source>
</evidence>
<accession>A0A8J6FL25</accession>
<feature type="transmembrane region" description="Helical" evidence="1">
    <location>
        <begin position="43"/>
        <end position="62"/>
    </location>
</feature>
<name>A0A8J6FL25_ELECQ</name>
<dbReference type="EMBL" id="WNTK01000002">
    <property type="protein sequence ID" value="KAG9489791.1"/>
    <property type="molecule type" value="Genomic_DNA"/>
</dbReference>
<keyword evidence="3" id="KW-1185">Reference proteome</keyword>
<keyword evidence="1" id="KW-1133">Transmembrane helix</keyword>
<keyword evidence="1" id="KW-0812">Transmembrane</keyword>
<dbReference type="Proteomes" id="UP000770717">
    <property type="component" value="Unassembled WGS sequence"/>
</dbReference>
<protein>
    <submittedName>
        <fullName evidence="2">Uncharacterized protein</fullName>
    </submittedName>
</protein>